<organism evidence="2 3">
    <name type="scientific">Gemmatirosa kalamazoonensis</name>
    <dbReference type="NCBI Taxonomy" id="861299"/>
    <lineage>
        <taxon>Bacteria</taxon>
        <taxon>Pseudomonadati</taxon>
        <taxon>Gemmatimonadota</taxon>
        <taxon>Gemmatimonadia</taxon>
        <taxon>Gemmatimonadales</taxon>
        <taxon>Gemmatimonadaceae</taxon>
        <taxon>Gemmatirosa</taxon>
    </lineage>
</organism>
<feature type="region of interest" description="Disordered" evidence="1">
    <location>
        <begin position="1"/>
        <end position="46"/>
    </location>
</feature>
<accession>W0RLE8</accession>
<dbReference type="STRING" id="861299.J421_4064"/>
<keyword evidence="3" id="KW-1185">Reference proteome</keyword>
<dbReference type="Proteomes" id="UP000019151">
    <property type="component" value="Chromosome"/>
</dbReference>
<evidence type="ECO:0000313" key="2">
    <source>
        <dbReference type="EMBL" id="AHG91601.1"/>
    </source>
</evidence>
<dbReference type="KEGG" id="gba:J421_4064"/>
<sequence>MNAPDPSRSSALPVAKRDSASTARLARGESASRSFARTATSPSPVADPLTARLAVSTGLDGVPAKKCAAVGPPNGTTCARLSPCIDVDTIGTTADTSRRSLTPYVT</sequence>
<feature type="compositionally biased region" description="Low complexity" evidence="1">
    <location>
        <begin position="31"/>
        <end position="43"/>
    </location>
</feature>
<reference evidence="2 3" key="1">
    <citation type="journal article" date="2014" name="Genome Announc.">
        <title>Genome Sequence and Methylome of Soil Bacterium Gemmatirosa kalamazoonensis KBS708T, a Member of the Rarely Cultivated Gemmatimonadetes Phylum.</title>
        <authorList>
            <person name="Debruyn J.M."/>
            <person name="Radosevich M."/>
            <person name="Wommack K.E."/>
            <person name="Polson S.W."/>
            <person name="Hauser L.J."/>
            <person name="Fawaz M.N."/>
            <person name="Korlach J."/>
            <person name="Tsai Y.C."/>
        </authorList>
    </citation>
    <scope>NUCLEOTIDE SEQUENCE [LARGE SCALE GENOMIC DNA]</scope>
    <source>
        <strain evidence="2 3">KBS708</strain>
    </source>
</reference>
<evidence type="ECO:0000256" key="1">
    <source>
        <dbReference type="SAM" id="MobiDB-lite"/>
    </source>
</evidence>
<gene>
    <name evidence="2" type="ORF">J421_4064</name>
</gene>
<proteinExistence type="predicted"/>
<dbReference type="AlphaFoldDB" id="W0RLE8"/>
<name>W0RLE8_9BACT</name>
<dbReference type="InParanoid" id="W0RLE8"/>
<protein>
    <submittedName>
        <fullName evidence="2">Uncharacterized protein</fullName>
    </submittedName>
</protein>
<dbReference type="HOGENOM" id="CLU_2219333_0_0_0"/>
<dbReference type="EMBL" id="CP007128">
    <property type="protein sequence ID" value="AHG91601.1"/>
    <property type="molecule type" value="Genomic_DNA"/>
</dbReference>
<evidence type="ECO:0000313" key="3">
    <source>
        <dbReference type="Proteomes" id="UP000019151"/>
    </source>
</evidence>